<dbReference type="Proteomes" id="UP000236654">
    <property type="component" value="Unassembled WGS sequence"/>
</dbReference>
<dbReference type="OrthoDB" id="6121546at2"/>
<dbReference type="EMBL" id="PJNI01000007">
    <property type="protein sequence ID" value="PKR80952.1"/>
    <property type="molecule type" value="Genomic_DNA"/>
</dbReference>
<comment type="caution">
    <text evidence="1">The sequence shown here is derived from an EMBL/GenBank/DDBJ whole genome shotgun (WGS) entry which is preliminary data.</text>
</comment>
<accession>A0A2I0R2Z3</accession>
<dbReference type="RefSeq" id="WP_101334334.1">
    <property type="nucleotide sequence ID" value="NZ_PJNI01000007.1"/>
</dbReference>
<evidence type="ECO:0000313" key="1">
    <source>
        <dbReference type="EMBL" id="PKR80952.1"/>
    </source>
</evidence>
<reference evidence="1 2" key="1">
    <citation type="submission" date="2017-12" db="EMBL/GenBank/DDBJ databases">
        <title>The draft genome sequence of Brumimicrobium saltpan LHR20.</title>
        <authorList>
            <person name="Do Z.-J."/>
            <person name="Luo H.-R."/>
        </authorList>
    </citation>
    <scope>NUCLEOTIDE SEQUENCE [LARGE SCALE GENOMIC DNA]</scope>
    <source>
        <strain evidence="1 2">LHR20</strain>
    </source>
</reference>
<protein>
    <submittedName>
        <fullName evidence="1">Uncharacterized protein</fullName>
    </submittedName>
</protein>
<proteinExistence type="predicted"/>
<keyword evidence="2" id="KW-1185">Reference proteome</keyword>
<dbReference type="AlphaFoldDB" id="A0A2I0R2Z3"/>
<evidence type="ECO:0000313" key="2">
    <source>
        <dbReference type="Proteomes" id="UP000236654"/>
    </source>
</evidence>
<name>A0A2I0R2Z3_9FLAO</name>
<sequence>MIINDKSIEKLRDLINEETEYRSGPKLIEFFKDLGFNDTYGQGFPSRWKYTDDRLHKINGKPELDKCIKKLFNPVNFIGKTSELDNHIKNLNQYLAFDKWQVVRNGTEITFKKTDKVELHDDNVELKADDFLDKEFDDISIDALGLDSIVSEVLKIRFGEIKNCFAAKAHLSVIFLSGSSLEGILLGIALKSPKEFNQAKSAPKDKEGKVNQFPDWTLSQLIDVSFEIGLIKDDVKKFSHALRDFRNYIHPYQQVSSGFNPDHHTAKICFQVLKAGVFQLSKNK</sequence>
<gene>
    <name evidence="1" type="ORF">CW751_07235</name>
</gene>
<organism evidence="1 2">
    <name type="scientific">Brumimicrobium salinarum</name>
    <dbReference type="NCBI Taxonomy" id="2058658"/>
    <lineage>
        <taxon>Bacteria</taxon>
        <taxon>Pseudomonadati</taxon>
        <taxon>Bacteroidota</taxon>
        <taxon>Flavobacteriia</taxon>
        <taxon>Flavobacteriales</taxon>
        <taxon>Crocinitomicaceae</taxon>
        <taxon>Brumimicrobium</taxon>
    </lineage>
</organism>